<comment type="caution">
    <text evidence="2">The sequence shown here is derived from an EMBL/GenBank/DDBJ whole genome shotgun (WGS) entry which is preliminary data.</text>
</comment>
<evidence type="ECO:0000256" key="1">
    <source>
        <dbReference type="SAM" id="Phobius"/>
    </source>
</evidence>
<keyword evidence="3" id="KW-1185">Reference proteome</keyword>
<dbReference type="EMBL" id="JAJJMB010006318">
    <property type="protein sequence ID" value="KAI3935019.1"/>
    <property type="molecule type" value="Genomic_DNA"/>
</dbReference>
<feature type="transmembrane region" description="Helical" evidence="1">
    <location>
        <begin position="111"/>
        <end position="133"/>
    </location>
</feature>
<dbReference type="Proteomes" id="UP001202328">
    <property type="component" value="Unassembled WGS sequence"/>
</dbReference>
<name>A0AAD4T3G3_9MAGN</name>
<keyword evidence="1" id="KW-0812">Transmembrane</keyword>
<proteinExistence type="predicted"/>
<evidence type="ECO:0000313" key="2">
    <source>
        <dbReference type="EMBL" id="KAI3935019.1"/>
    </source>
</evidence>
<sequence length="163" mass="18539">MRKLDDQHVVCMIGLYLCCVLFFGDINVNAVNVKFLAIVETYETLLKVSWPDLIHEYLFTQLLENAGSVSNGSKLILFAEHTPVGLIPKVQNSEQKIPRVGRWDVQVISDFIASANITEFLVSVCYYLVYILFTITFKRACVTDIYTCKISPVNSIILCIWHV</sequence>
<dbReference type="AlphaFoldDB" id="A0AAD4T3G3"/>
<evidence type="ECO:0000313" key="3">
    <source>
        <dbReference type="Proteomes" id="UP001202328"/>
    </source>
</evidence>
<protein>
    <submittedName>
        <fullName evidence="2">Uncharacterized protein</fullName>
    </submittedName>
</protein>
<keyword evidence="1" id="KW-1133">Transmembrane helix</keyword>
<accession>A0AAD4T3G3</accession>
<feature type="transmembrane region" description="Helical" evidence="1">
    <location>
        <begin position="9"/>
        <end position="26"/>
    </location>
</feature>
<reference evidence="2" key="1">
    <citation type="submission" date="2022-04" db="EMBL/GenBank/DDBJ databases">
        <title>A functionally conserved STORR gene fusion in Papaver species that diverged 16.8 million years ago.</title>
        <authorList>
            <person name="Catania T."/>
        </authorList>
    </citation>
    <scope>NUCLEOTIDE SEQUENCE</scope>
    <source>
        <strain evidence="2">S-188037</strain>
    </source>
</reference>
<gene>
    <name evidence="2" type="ORF">MKW98_009938</name>
</gene>
<keyword evidence="1" id="KW-0472">Membrane</keyword>
<organism evidence="2 3">
    <name type="scientific">Papaver atlanticum</name>
    <dbReference type="NCBI Taxonomy" id="357466"/>
    <lineage>
        <taxon>Eukaryota</taxon>
        <taxon>Viridiplantae</taxon>
        <taxon>Streptophyta</taxon>
        <taxon>Embryophyta</taxon>
        <taxon>Tracheophyta</taxon>
        <taxon>Spermatophyta</taxon>
        <taxon>Magnoliopsida</taxon>
        <taxon>Ranunculales</taxon>
        <taxon>Papaveraceae</taxon>
        <taxon>Papaveroideae</taxon>
        <taxon>Papaver</taxon>
    </lineage>
</organism>